<feature type="binding site" evidence="5">
    <location>
        <begin position="503"/>
        <end position="510"/>
    </location>
    <ligand>
        <name>ATP</name>
        <dbReference type="ChEBI" id="CHEBI:30616"/>
    </ligand>
</feature>
<gene>
    <name evidence="8" type="ORF">ENJ89_10980</name>
</gene>
<protein>
    <submittedName>
        <fullName evidence="8">DNA helicase UvrD</fullName>
    </submittedName>
</protein>
<keyword evidence="4 5" id="KW-0067">ATP-binding</keyword>
<dbReference type="GO" id="GO:0140097">
    <property type="term" value="F:catalytic activity, acting on DNA"/>
    <property type="evidence" value="ECO:0007669"/>
    <property type="project" value="UniProtKB-ARBA"/>
</dbReference>
<feature type="region of interest" description="Disordered" evidence="6">
    <location>
        <begin position="460"/>
        <end position="480"/>
    </location>
</feature>
<evidence type="ECO:0000259" key="7">
    <source>
        <dbReference type="PROSITE" id="PS51198"/>
    </source>
</evidence>
<feature type="domain" description="UvrD-like helicase ATP-binding" evidence="7">
    <location>
        <begin position="482"/>
        <end position="659"/>
    </location>
</feature>
<organism evidence="8">
    <name type="scientific">Caldithrix abyssi</name>
    <dbReference type="NCBI Taxonomy" id="187145"/>
    <lineage>
        <taxon>Bacteria</taxon>
        <taxon>Pseudomonadati</taxon>
        <taxon>Calditrichota</taxon>
        <taxon>Calditrichia</taxon>
        <taxon>Calditrichales</taxon>
        <taxon>Calditrichaceae</taxon>
        <taxon>Caldithrix</taxon>
    </lineage>
</organism>
<dbReference type="Pfam" id="PF00580">
    <property type="entry name" value="UvrD-helicase"/>
    <property type="match status" value="1"/>
</dbReference>
<dbReference type="GO" id="GO:0004386">
    <property type="term" value="F:helicase activity"/>
    <property type="evidence" value="ECO:0007669"/>
    <property type="project" value="UniProtKB-UniRule"/>
</dbReference>
<dbReference type="GO" id="GO:0005524">
    <property type="term" value="F:ATP binding"/>
    <property type="evidence" value="ECO:0007669"/>
    <property type="project" value="UniProtKB-UniRule"/>
</dbReference>
<dbReference type="Gene3D" id="1.10.10.160">
    <property type="match status" value="1"/>
</dbReference>
<evidence type="ECO:0000256" key="5">
    <source>
        <dbReference type="PROSITE-ProRule" id="PRU00560"/>
    </source>
</evidence>
<comment type="caution">
    <text evidence="8">The sequence shown here is derived from an EMBL/GenBank/DDBJ whole genome shotgun (WGS) entry which is preliminary data.</text>
</comment>
<dbReference type="AlphaFoldDB" id="A0A7V5PRV3"/>
<dbReference type="PROSITE" id="PS51198">
    <property type="entry name" value="UVRD_HELICASE_ATP_BIND"/>
    <property type="match status" value="1"/>
</dbReference>
<accession>A0A7V5PRV3</accession>
<evidence type="ECO:0000313" key="8">
    <source>
        <dbReference type="EMBL" id="HHJ53710.1"/>
    </source>
</evidence>
<dbReference type="GO" id="GO:0016787">
    <property type="term" value="F:hydrolase activity"/>
    <property type="evidence" value="ECO:0007669"/>
    <property type="project" value="UniProtKB-UniRule"/>
</dbReference>
<keyword evidence="3 5" id="KW-0347">Helicase</keyword>
<evidence type="ECO:0000256" key="4">
    <source>
        <dbReference type="ARBA" id="ARBA00022840"/>
    </source>
</evidence>
<sequence length="659" mass="74516">MRFIADLHIHSHYSVATSKDLTPEHLDYWARLKGITVVGTGDFTHPHWVAELKEKLEPAEPGLFKLKDDLRLKLPFPESPLERRDVRFLLTAEISSIYKKFDRVRKVHNVIFAPDFETVIKIQQALGRIGNITSDGRPILGLDSRDLLEIAIEANPDIFFLPAHVWTPWFSALGSKSGFDSIDECFGDLSGHIYAVETGLSTDPAMNWMCSFLDRFVLMSNSDAHSPEKLGRNANIFDCELSYPAMIEAIKTGERGRFVGTIDLFPQEGKYHYDGHRKCGIRWDPVETLKHGGICPVCGKKVTVGVMNRVVELSDRDDILERPDRRDFYSIIPLKEILSEISGVGVNSKQVTRRYLQILQNIGSEFDVLLHLPLKELRAKTDSVLWEAIRRMRSGEVHIQEGFDGEFGRITVFTPEERRSLGAQENLFAKAAEASVSYAAKRRLINFSLKDYHRLRRQLKDDRQVGSPDNEQKTSAHHPLLTGLNEEQRRAVAHLTGPALVLAGPGSGKTRVLTTRVAYLIVGQDVAPENIAAVTFTNQAAEEMKSRITKLLADSDAAERVTVLTFHRLGLLLAREYLLRDDWSVIDGDDREFILRDLLGLARKEAAELSAAIARVKQACQLPDEIESPELRRVFTRYQEVLAEHRLLDIEDLIYLPVV</sequence>
<dbReference type="Gene3D" id="3.20.20.140">
    <property type="entry name" value="Metal-dependent hydrolases"/>
    <property type="match status" value="1"/>
</dbReference>
<dbReference type="PANTHER" id="PTHR40084:SF1">
    <property type="entry name" value="PHOSPHOTRANSFERASE"/>
    <property type="match status" value="1"/>
</dbReference>
<dbReference type="CDD" id="cd19067">
    <property type="entry name" value="PfuEndoQ-like"/>
    <property type="match status" value="1"/>
</dbReference>
<evidence type="ECO:0000256" key="6">
    <source>
        <dbReference type="SAM" id="MobiDB-lite"/>
    </source>
</evidence>
<dbReference type="Proteomes" id="UP000886124">
    <property type="component" value="Unassembled WGS sequence"/>
</dbReference>
<dbReference type="EMBL" id="DROD01000695">
    <property type="protein sequence ID" value="HHJ53710.1"/>
    <property type="molecule type" value="Genomic_DNA"/>
</dbReference>
<dbReference type="Gene3D" id="3.40.50.300">
    <property type="entry name" value="P-loop containing nucleotide triphosphate hydrolases"/>
    <property type="match status" value="1"/>
</dbReference>
<dbReference type="InterPro" id="IPR014016">
    <property type="entry name" value="UvrD-like_ATP-bd"/>
</dbReference>
<evidence type="ECO:0000256" key="3">
    <source>
        <dbReference type="ARBA" id="ARBA00022806"/>
    </source>
</evidence>
<dbReference type="InterPro" id="IPR027417">
    <property type="entry name" value="P-loop_NTPase"/>
</dbReference>
<dbReference type="SUPFAM" id="SSF52540">
    <property type="entry name" value="P-loop containing nucleoside triphosphate hydrolases"/>
    <property type="match status" value="1"/>
</dbReference>
<dbReference type="SUPFAM" id="SSF89550">
    <property type="entry name" value="PHP domain-like"/>
    <property type="match status" value="1"/>
</dbReference>
<dbReference type="InterPro" id="IPR013986">
    <property type="entry name" value="DExx_box_DNA_helicase_dom_sf"/>
</dbReference>
<name>A0A7V5PRV3_CALAY</name>
<dbReference type="CDD" id="cd17932">
    <property type="entry name" value="DEXQc_UvrD"/>
    <property type="match status" value="1"/>
</dbReference>
<evidence type="ECO:0000256" key="1">
    <source>
        <dbReference type="ARBA" id="ARBA00022741"/>
    </source>
</evidence>
<proteinExistence type="predicted"/>
<evidence type="ECO:0000256" key="2">
    <source>
        <dbReference type="ARBA" id="ARBA00022801"/>
    </source>
</evidence>
<dbReference type="PANTHER" id="PTHR40084">
    <property type="entry name" value="PHOSPHOHYDROLASE, PHP FAMILY"/>
    <property type="match status" value="1"/>
</dbReference>
<dbReference type="InterPro" id="IPR016195">
    <property type="entry name" value="Pol/histidinol_Pase-like"/>
</dbReference>
<keyword evidence="1 5" id="KW-0547">Nucleotide-binding</keyword>
<feature type="non-terminal residue" evidence="8">
    <location>
        <position position="659"/>
    </location>
</feature>
<reference evidence="8" key="1">
    <citation type="journal article" date="2020" name="mSystems">
        <title>Genome- and Community-Level Interaction Insights into Carbon Utilization and Element Cycling Functions of Hydrothermarchaeota in Hydrothermal Sediment.</title>
        <authorList>
            <person name="Zhou Z."/>
            <person name="Liu Y."/>
            <person name="Xu W."/>
            <person name="Pan J."/>
            <person name="Luo Z.H."/>
            <person name="Li M."/>
        </authorList>
    </citation>
    <scope>NUCLEOTIDE SEQUENCE [LARGE SCALE GENOMIC DNA]</scope>
    <source>
        <strain evidence="8">HyVt-527</strain>
    </source>
</reference>
<keyword evidence="2 5" id="KW-0378">Hydrolase</keyword>
<feature type="compositionally biased region" description="Basic and acidic residues" evidence="6">
    <location>
        <begin position="460"/>
        <end position="474"/>
    </location>
</feature>